<dbReference type="EMBL" id="BGPR01007619">
    <property type="protein sequence ID" value="GBN28249.1"/>
    <property type="molecule type" value="Genomic_DNA"/>
</dbReference>
<sequence length="97" mass="11073">MSLFEDTSGLLRIEPRPDNEKDTSAGTCRYKFPHEQTERPSDLEHGKSLEELGFEFMISNPKTDTRPLSLQLNCTGCRNRDMGWCSVTSTVFLGHYD</sequence>
<name>A0A4Y2MNY6_ARAVE</name>
<evidence type="ECO:0000313" key="3">
    <source>
        <dbReference type="Proteomes" id="UP000499080"/>
    </source>
</evidence>
<protein>
    <submittedName>
        <fullName evidence="2">Uncharacterized protein</fullName>
    </submittedName>
</protein>
<evidence type="ECO:0000256" key="1">
    <source>
        <dbReference type="SAM" id="MobiDB-lite"/>
    </source>
</evidence>
<comment type="caution">
    <text evidence="2">The sequence shown here is derived from an EMBL/GenBank/DDBJ whole genome shotgun (WGS) entry which is preliminary data.</text>
</comment>
<keyword evidence="3" id="KW-1185">Reference proteome</keyword>
<organism evidence="2 3">
    <name type="scientific">Araneus ventricosus</name>
    <name type="common">Orbweaver spider</name>
    <name type="synonym">Epeira ventricosa</name>
    <dbReference type="NCBI Taxonomy" id="182803"/>
    <lineage>
        <taxon>Eukaryota</taxon>
        <taxon>Metazoa</taxon>
        <taxon>Ecdysozoa</taxon>
        <taxon>Arthropoda</taxon>
        <taxon>Chelicerata</taxon>
        <taxon>Arachnida</taxon>
        <taxon>Araneae</taxon>
        <taxon>Araneomorphae</taxon>
        <taxon>Entelegynae</taxon>
        <taxon>Araneoidea</taxon>
        <taxon>Araneidae</taxon>
        <taxon>Araneus</taxon>
    </lineage>
</organism>
<evidence type="ECO:0000313" key="2">
    <source>
        <dbReference type="EMBL" id="GBN28249.1"/>
    </source>
</evidence>
<reference evidence="2 3" key="1">
    <citation type="journal article" date="2019" name="Sci. Rep.">
        <title>Orb-weaving spider Araneus ventricosus genome elucidates the spidroin gene catalogue.</title>
        <authorList>
            <person name="Kono N."/>
            <person name="Nakamura H."/>
            <person name="Ohtoshi R."/>
            <person name="Moran D.A.P."/>
            <person name="Shinohara A."/>
            <person name="Yoshida Y."/>
            <person name="Fujiwara M."/>
            <person name="Mori M."/>
            <person name="Tomita M."/>
            <person name="Arakawa K."/>
        </authorList>
    </citation>
    <scope>NUCLEOTIDE SEQUENCE [LARGE SCALE GENOMIC DNA]</scope>
</reference>
<dbReference type="Proteomes" id="UP000499080">
    <property type="component" value="Unassembled WGS sequence"/>
</dbReference>
<accession>A0A4Y2MNY6</accession>
<dbReference type="AlphaFoldDB" id="A0A4Y2MNY6"/>
<feature type="region of interest" description="Disordered" evidence="1">
    <location>
        <begin position="1"/>
        <end position="44"/>
    </location>
</feature>
<gene>
    <name evidence="2" type="ORF">AVEN_9057_1</name>
</gene>
<feature type="compositionally biased region" description="Basic and acidic residues" evidence="1">
    <location>
        <begin position="32"/>
        <end position="44"/>
    </location>
</feature>
<feature type="compositionally biased region" description="Basic and acidic residues" evidence="1">
    <location>
        <begin position="13"/>
        <end position="23"/>
    </location>
</feature>
<proteinExistence type="predicted"/>